<keyword evidence="9" id="KW-1185">Reference proteome</keyword>
<feature type="zinc finger region" description="C3H1-type" evidence="4">
    <location>
        <begin position="114"/>
        <end position="141"/>
    </location>
</feature>
<dbReference type="KEGG" id="cdu:CD36_85970"/>
<keyword evidence="1 4" id="KW-0479">Metal-binding</keyword>
<dbReference type="GeneID" id="8047154"/>
<evidence type="ECO:0000256" key="5">
    <source>
        <dbReference type="SAM" id="MobiDB-lite"/>
    </source>
</evidence>
<dbReference type="InterPro" id="IPR036855">
    <property type="entry name" value="Znf_CCCH_sf"/>
</dbReference>
<dbReference type="eggNOG" id="KOG1039">
    <property type="taxonomic scope" value="Eukaryota"/>
</dbReference>
<feature type="domain" description="C3H1-type" evidence="6">
    <location>
        <begin position="114"/>
        <end position="141"/>
    </location>
</feature>
<dbReference type="HOGENOM" id="CLU_594458_0_0_1"/>
<dbReference type="EMBL" id="FM992690">
    <property type="protein sequence ID" value="CAX43096.1"/>
    <property type="molecule type" value="Genomic_DNA"/>
</dbReference>
<protein>
    <submittedName>
        <fullName evidence="8">Zinc finger protein, putative</fullName>
    </submittedName>
</protein>
<dbReference type="AlphaFoldDB" id="B9WEI4"/>
<evidence type="ECO:0000313" key="9">
    <source>
        <dbReference type="Proteomes" id="UP000002605"/>
    </source>
</evidence>
<reference evidence="8 9" key="1">
    <citation type="journal article" date="2009" name="Genome Res.">
        <title>Comparative genomics of the fungal pathogens Candida dubliniensis and Candida albicans.</title>
        <authorList>
            <person name="Jackson A.P."/>
            <person name="Gamble J.A."/>
            <person name="Yeomans T."/>
            <person name="Moran G.P."/>
            <person name="Saunders D."/>
            <person name="Harris D."/>
            <person name="Aslett M."/>
            <person name="Barrell J.F."/>
            <person name="Butler G."/>
            <person name="Citiulo F."/>
            <person name="Coleman D.C."/>
            <person name="de Groot P.W.J."/>
            <person name="Goodwin T.J."/>
            <person name="Quail M.A."/>
            <person name="McQuillan J."/>
            <person name="Munro C.A."/>
            <person name="Pain A."/>
            <person name="Poulter R.T."/>
            <person name="Rajandream M.A."/>
            <person name="Renauld H."/>
            <person name="Spiering M.J."/>
            <person name="Tivey A."/>
            <person name="Gow N.A.R."/>
            <person name="Barrell B."/>
            <person name="Sullivan D.J."/>
            <person name="Berriman M."/>
        </authorList>
    </citation>
    <scope>NUCLEOTIDE SEQUENCE [LARGE SCALE GENOMIC DNA]</scope>
    <source>
        <strain evidence="9">CD36 / ATCC MYA-646 / CBS 7987 / NCPF 3949 / NRRL Y-17841</strain>
    </source>
</reference>
<keyword evidence="3 4" id="KW-0862">Zinc</keyword>
<evidence type="ECO:0000259" key="6">
    <source>
        <dbReference type="PROSITE" id="PS50103"/>
    </source>
</evidence>
<sequence>MMGIIRLVSDNDTVNEQDYSHSHDEGDQYVIPSQNYQRSNQRQQKQYQQSSATYFSNYPASEKKYLQNNSTNQGQRATRATPDFLLNQVSLPPNTGPPGTVAVTNGSNSSNNKNLSHVPCKFYRQGVCQAGNSCPFSHNLDGALGADKLPCKYFQKGNCKFGLKCALAHFLPDGTRVNSKGFLQLNGNGKSNNHRNSFGSYGTSSYPNDFSPPEYEKSFVGANNGGFESSPSNAVFATQNNQTASFINIGNGSSPSLSRQYQQPISLSSVPQESLNQSRSFNRSNSLQHIPQPANTPSSPYTQQPKISHQRSLSMQHQPSIFLASNSFNNGFSSASNGFSFRSNQPLGRSNSISLSINNNEDETIPGQYFTPNTNVQVSPQETHSATTPTSRFSFNSRLSAQQFIQHHHLHQQQQPQQNFGYYYTESSSSAIVDDDEYPTTKNDVMFEEDFIPGSLSDVILTPQELKRRDSRSQSGNLNVRPNLNSLFESETQATHDNGNVFLMD</sequence>
<gene>
    <name evidence="7" type="ordered locus">Cd36_85970</name>
    <name evidence="8" type="ORF">CD36_85970</name>
</gene>
<dbReference type="CGD" id="CAL0000171643">
    <property type="gene designation" value="Cd36_85970"/>
</dbReference>
<dbReference type="PROSITE" id="PS50103">
    <property type="entry name" value="ZF_C3H1"/>
    <property type="match status" value="2"/>
</dbReference>
<evidence type="ECO:0000256" key="4">
    <source>
        <dbReference type="PROSITE-ProRule" id="PRU00723"/>
    </source>
</evidence>
<dbReference type="Gene3D" id="4.10.1000.10">
    <property type="entry name" value="Zinc finger, CCCH-type"/>
    <property type="match status" value="1"/>
</dbReference>
<dbReference type="InterPro" id="IPR000571">
    <property type="entry name" value="Znf_CCCH"/>
</dbReference>
<evidence type="ECO:0000313" key="7">
    <source>
        <dbReference type="CGD" id="CAL0000171643"/>
    </source>
</evidence>
<feature type="region of interest" description="Disordered" evidence="5">
    <location>
        <begin position="247"/>
        <end position="311"/>
    </location>
</feature>
<accession>B9WEI4</accession>
<dbReference type="OrthoDB" id="411372at2759"/>
<dbReference type="Proteomes" id="UP000002605">
    <property type="component" value="Chromosome 3"/>
</dbReference>
<keyword evidence="2 4" id="KW-0863">Zinc-finger</keyword>
<feature type="domain" description="C3H1-type" evidence="6">
    <location>
        <begin position="150"/>
        <end position="172"/>
    </location>
</feature>
<feature type="region of interest" description="Disordered" evidence="5">
    <location>
        <begin position="9"/>
        <end position="28"/>
    </location>
</feature>
<organism evidence="8 9">
    <name type="scientific">Candida dubliniensis (strain CD36 / ATCC MYA-646 / CBS 7987 / NCPF 3949 / NRRL Y-17841)</name>
    <name type="common">Yeast</name>
    <dbReference type="NCBI Taxonomy" id="573826"/>
    <lineage>
        <taxon>Eukaryota</taxon>
        <taxon>Fungi</taxon>
        <taxon>Dikarya</taxon>
        <taxon>Ascomycota</taxon>
        <taxon>Saccharomycotina</taxon>
        <taxon>Pichiomycetes</taxon>
        <taxon>Debaryomycetaceae</taxon>
        <taxon>Candida/Lodderomyces clade</taxon>
        <taxon>Candida</taxon>
    </lineage>
</organism>
<name>B9WEI4_CANDC</name>
<dbReference type="SMART" id="SM00356">
    <property type="entry name" value="ZnF_C3H1"/>
    <property type="match status" value="2"/>
</dbReference>
<dbReference type="Pfam" id="PF00642">
    <property type="entry name" value="zf-CCCH"/>
    <property type="match status" value="1"/>
</dbReference>
<dbReference type="VEuPathDB" id="FungiDB:CD36_85970"/>
<dbReference type="InterPro" id="IPR041367">
    <property type="entry name" value="Znf-CCCH_4"/>
</dbReference>
<evidence type="ECO:0000256" key="2">
    <source>
        <dbReference type="ARBA" id="ARBA00022771"/>
    </source>
</evidence>
<feature type="zinc finger region" description="C3H1-type" evidence="4">
    <location>
        <begin position="150"/>
        <end position="172"/>
    </location>
</feature>
<evidence type="ECO:0000256" key="1">
    <source>
        <dbReference type="ARBA" id="ARBA00022723"/>
    </source>
</evidence>
<dbReference type="SUPFAM" id="SSF90229">
    <property type="entry name" value="CCCH zinc finger"/>
    <property type="match status" value="1"/>
</dbReference>
<dbReference type="GO" id="GO:0008270">
    <property type="term" value="F:zinc ion binding"/>
    <property type="evidence" value="ECO:0007669"/>
    <property type="project" value="UniProtKB-KW"/>
</dbReference>
<dbReference type="RefSeq" id="XP_002419501.1">
    <property type="nucleotide sequence ID" value="XM_002419456.1"/>
</dbReference>
<proteinExistence type="predicted"/>
<dbReference type="Pfam" id="PF18044">
    <property type="entry name" value="zf-CCCH_4"/>
    <property type="match status" value="1"/>
</dbReference>
<evidence type="ECO:0000313" key="8">
    <source>
        <dbReference type="EMBL" id="CAX43096.1"/>
    </source>
</evidence>
<evidence type="ECO:0000256" key="3">
    <source>
        <dbReference type="ARBA" id="ARBA00022833"/>
    </source>
</evidence>